<evidence type="ECO:0000313" key="2">
    <source>
        <dbReference type="EMBL" id="EGQ74224.1"/>
    </source>
</evidence>
<feature type="transmembrane region" description="Helical" evidence="1">
    <location>
        <begin position="21"/>
        <end position="39"/>
    </location>
</feature>
<evidence type="ECO:0000313" key="3">
    <source>
        <dbReference type="Proteomes" id="UP000005392"/>
    </source>
</evidence>
<sequence length="45" mass="5537">MENSKLYLKLKIFLLSLERNLMIVLSYMLISKIIFYIWIKRNMVL</sequence>
<protein>
    <submittedName>
        <fullName evidence="2">Uncharacterized protein</fullName>
    </submittedName>
</protein>
<dbReference type="HOGENOM" id="CLU_3200189_0_0_0"/>
<keyword evidence="3" id="KW-1185">Reference proteome</keyword>
<keyword evidence="1" id="KW-0472">Membrane</keyword>
<dbReference type="EMBL" id="AFQD01000706">
    <property type="protein sequence ID" value="EGQ74224.1"/>
    <property type="molecule type" value="Genomic_DNA"/>
</dbReference>
<reference evidence="2 3" key="1">
    <citation type="submission" date="2011-05" db="EMBL/GenBank/DDBJ databases">
        <authorList>
            <person name="Muzny D."/>
            <person name="Qin X."/>
            <person name="Deng J."/>
            <person name="Jiang H."/>
            <person name="Liu Y."/>
            <person name="Qu J."/>
            <person name="Song X.-Z."/>
            <person name="Zhang L."/>
            <person name="Thornton R."/>
            <person name="Coyle M."/>
            <person name="Francisco L."/>
            <person name="Jackson L."/>
            <person name="Javaid M."/>
            <person name="Korchina V."/>
            <person name="Kovar C."/>
            <person name="Mata R."/>
            <person name="Mathew T."/>
            <person name="Ngo R."/>
            <person name="Nguyen L."/>
            <person name="Nguyen N."/>
            <person name="Okwuonu G."/>
            <person name="Ongeri F."/>
            <person name="Pham C."/>
            <person name="Simmons D."/>
            <person name="Wilczek-Boney K."/>
            <person name="Hale W."/>
            <person name="Jakkamsetti A."/>
            <person name="Pham P."/>
            <person name="Ruth R."/>
            <person name="San Lucas F."/>
            <person name="Warren J."/>
            <person name="Zhang J."/>
            <person name="Zhao Z."/>
            <person name="Zhou C."/>
            <person name="Zhu D."/>
            <person name="Lee S."/>
            <person name="Bess C."/>
            <person name="Blankenburg K."/>
            <person name="Forbes L."/>
            <person name="Fu Q."/>
            <person name="Gubbala S."/>
            <person name="Hirani K."/>
            <person name="Jayaseelan J.C."/>
            <person name="Lara F."/>
            <person name="Munidasa M."/>
            <person name="Palculict T."/>
            <person name="Patil S."/>
            <person name="Pu L.-L."/>
            <person name="Saada N."/>
            <person name="Tang L."/>
            <person name="Weissenberger G."/>
            <person name="Zhu Y."/>
            <person name="Hemphill L."/>
            <person name="Shang Y."/>
            <person name="Youmans B."/>
            <person name="Ayvaz T."/>
            <person name="Ross M."/>
            <person name="Santibanez J."/>
            <person name="Aqrawi P."/>
            <person name="Gross S."/>
            <person name="Joshi V."/>
            <person name="Fowler G."/>
            <person name="Nazareth L."/>
            <person name="Reid J."/>
            <person name="Worley K."/>
            <person name="Petrosino J."/>
            <person name="Highlander S."/>
            <person name="Gibbs R."/>
        </authorList>
    </citation>
    <scope>NUCLEOTIDE SEQUENCE [LARGE SCALE GENOMIC DNA]</scope>
    <source>
        <strain evidence="2 3">ATCC 51191</strain>
    </source>
</reference>
<dbReference type="Proteomes" id="UP000005392">
    <property type="component" value="Unassembled WGS sequence"/>
</dbReference>
<dbReference type="PATRIC" id="fig|997347.4.peg.2366"/>
<accession>F9ES10</accession>
<evidence type="ECO:0000256" key="1">
    <source>
        <dbReference type="SAM" id="Phobius"/>
    </source>
</evidence>
<dbReference type="AlphaFoldDB" id="F9ES10"/>
<keyword evidence="1" id="KW-0812">Transmembrane</keyword>
<name>F9ES10_9FUSO</name>
<organism evidence="2 3">
    <name type="scientific">Fusobacterium animalis ATCC 51191</name>
    <dbReference type="NCBI Taxonomy" id="997347"/>
    <lineage>
        <taxon>Bacteria</taxon>
        <taxon>Fusobacteriati</taxon>
        <taxon>Fusobacteriota</taxon>
        <taxon>Fusobacteriia</taxon>
        <taxon>Fusobacteriales</taxon>
        <taxon>Fusobacteriaceae</taxon>
        <taxon>Fusobacterium</taxon>
    </lineage>
</organism>
<keyword evidence="1" id="KW-1133">Transmembrane helix</keyword>
<gene>
    <name evidence="2" type="ORF">HMPREF9094_2715</name>
</gene>
<proteinExistence type="predicted"/>
<comment type="caution">
    <text evidence="2">The sequence shown here is derived from an EMBL/GenBank/DDBJ whole genome shotgun (WGS) entry which is preliminary data.</text>
</comment>